<sequence length="16" mass="1903">MKLGLSRVYDLCVRFC</sequence>
<evidence type="ECO:0000313" key="1">
    <source>
        <dbReference type="EMBL" id="JAH61576.1"/>
    </source>
</evidence>
<proteinExistence type="predicted"/>
<organism evidence="1">
    <name type="scientific">Anguilla anguilla</name>
    <name type="common">European freshwater eel</name>
    <name type="synonym">Muraena anguilla</name>
    <dbReference type="NCBI Taxonomy" id="7936"/>
    <lineage>
        <taxon>Eukaryota</taxon>
        <taxon>Metazoa</taxon>
        <taxon>Chordata</taxon>
        <taxon>Craniata</taxon>
        <taxon>Vertebrata</taxon>
        <taxon>Euteleostomi</taxon>
        <taxon>Actinopterygii</taxon>
        <taxon>Neopterygii</taxon>
        <taxon>Teleostei</taxon>
        <taxon>Anguilliformes</taxon>
        <taxon>Anguillidae</taxon>
        <taxon>Anguilla</taxon>
    </lineage>
</organism>
<reference evidence="1" key="2">
    <citation type="journal article" date="2015" name="Fish Shellfish Immunol.">
        <title>Early steps in the European eel (Anguilla anguilla)-Vibrio vulnificus interaction in the gills: Role of the RtxA13 toxin.</title>
        <authorList>
            <person name="Callol A."/>
            <person name="Pajuelo D."/>
            <person name="Ebbesson L."/>
            <person name="Teles M."/>
            <person name="MacKenzie S."/>
            <person name="Amaro C."/>
        </authorList>
    </citation>
    <scope>NUCLEOTIDE SEQUENCE</scope>
</reference>
<dbReference type="AlphaFoldDB" id="A0A0E9U6W0"/>
<protein>
    <submittedName>
        <fullName evidence="1">Uncharacterized protein</fullName>
    </submittedName>
</protein>
<accession>A0A0E9U6W0</accession>
<dbReference type="EMBL" id="GBXM01047001">
    <property type="protein sequence ID" value="JAH61576.1"/>
    <property type="molecule type" value="Transcribed_RNA"/>
</dbReference>
<reference evidence="1" key="1">
    <citation type="submission" date="2014-11" db="EMBL/GenBank/DDBJ databases">
        <authorList>
            <person name="Amaro Gonzalez C."/>
        </authorList>
    </citation>
    <scope>NUCLEOTIDE SEQUENCE</scope>
</reference>
<name>A0A0E9U6W0_ANGAN</name>